<comment type="caution">
    <text evidence="1">The sequence shown here is derived from an EMBL/GenBank/DDBJ whole genome shotgun (WGS) entry which is preliminary data.</text>
</comment>
<sequence length="121" mass="14337">MDKFENAKKIYFNNFASTYFMDRNGELKAYKKAKVPIELENVWKEEIMKNILADIKSGKDVYLIWNISCMDISDEQMLKMYADLSRSENKKTILDALISLKELFCSEKRDLWEQVLTLFKS</sequence>
<organism evidence="1 2">
    <name type="scientific">Candidatus Fimimonas gallinarum</name>
    <dbReference type="NCBI Taxonomy" id="2840821"/>
    <lineage>
        <taxon>Bacteria</taxon>
        <taxon>Pseudomonadati</taxon>
        <taxon>Myxococcota</taxon>
        <taxon>Myxococcia</taxon>
        <taxon>Myxococcales</taxon>
        <taxon>Cystobacterineae</taxon>
        <taxon>Myxococcaceae</taxon>
        <taxon>Myxococcaceae incertae sedis</taxon>
        <taxon>Candidatus Fimimonas</taxon>
    </lineage>
</organism>
<reference evidence="1" key="2">
    <citation type="journal article" date="2021" name="PeerJ">
        <title>Extensive microbial diversity within the chicken gut microbiome revealed by metagenomics and culture.</title>
        <authorList>
            <person name="Gilroy R."/>
            <person name="Ravi A."/>
            <person name="Getino M."/>
            <person name="Pursley I."/>
            <person name="Horton D.L."/>
            <person name="Alikhan N.F."/>
            <person name="Baker D."/>
            <person name="Gharbi K."/>
            <person name="Hall N."/>
            <person name="Watson M."/>
            <person name="Adriaenssens E.M."/>
            <person name="Foster-Nyarko E."/>
            <person name="Jarju S."/>
            <person name="Secka A."/>
            <person name="Antonio M."/>
            <person name="Oren A."/>
            <person name="Chaudhuri R.R."/>
            <person name="La Ragione R."/>
            <person name="Hildebrand F."/>
            <person name="Pallen M.J."/>
        </authorList>
    </citation>
    <scope>NUCLEOTIDE SEQUENCE</scope>
    <source>
        <strain evidence="1">CHK121-14286</strain>
    </source>
</reference>
<accession>A0A9D1E3G9</accession>
<reference evidence="1" key="1">
    <citation type="submission" date="2020-10" db="EMBL/GenBank/DDBJ databases">
        <authorList>
            <person name="Gilroy R."/>
        </authorList>
    </citation>
    <scope>NUCLEOTIDE SEQUENCE</scope>
    <source>
        <strain evidence="1">CHK121-14286</strain>
    </source>
</reference>
<gene>
    <name evidence="1" type="ORF">IAC95_01720</name>
</gene>
<protein>
    <submittedName>
        <fullName evidence="1">Uncharacterized protein</fullName>
    </submittedName>
</protein>
<evidence type="ECO:0000313" key="1">
    <source>
        <dbReference type="EMBL" id="HIR65591.1"/>
    </source>
</evidence>
<dbReference type="AlphaFoldDB" id="A0A9D1E3G9"/>
<dbReference type="Proteomes" id="UP000824200">
    <property type="component" value="Unassembled WGS sequence"/>
</dbReference>
<dbReference type="EMBL" id="DVHL01000015">
    <property type="protein sequence ID" value="HIR65591.1"/>
    <property type="molecule type" value="Genomic_DNA"/>
</dbReference>
<evidence type="ECO:0000313" key="2">
    <source>
        <dbReference type="Proteomes" id="UP000824200"/>
    </source>
</evidence>
<name>A0A9D1E3G9_9BACT</name>
<proteinExistence type="predicted"/>